<dbReference type="PANTHER" id="PTHR47957">
    <property type="entry name" value="ATP-DEPENDENT HELICASE HRQ1"/>
    <property type="match status" value="1"/>
</dbReference>
<dbReference type="CDD" id="cd17923">
    <property type="entry name" value="DEXHc_Hrq1-like"/>
    <property type="match status" value="1"/>
</dbReference>
<dbReference type="PANTHER" id="PTHR47957:SF3">
    <property type="entry name" value="ATP-DEPENDENT HELICASE HRQ1"/>
    <property type="match status" value="1"/>
</dbReference>
<feature type="domain" description="Helicase C-terminal" evidence="4">
    <location>
        <begin position="272"/>
        <end position="425"/>
    </location>
</feature>
<dbReference type="CDD" id="cd18797">
    <property type="entry name" value="SF2_C_Hrq"/>
    <property type="match status" value="1"/>
</dbReference>
<dbReference type="Pfam" id="PF09369">
    <property type="entry name" value="MZB"/>
    <property type="match status" value="1"/>
</dbReference>
<name>A0A1G9MYY1_9ACTN</name>
<keyword evidence="6" id="KW-1185">Reference proteome</keyword>
<dbReference type="GO" id="GO:0003676">
    <property type="term" value="F:nucleic acid binding"/>
    <property type="evidence" value="ECO:0007669"/>
    <property type="project" value="InterPro"/>
</dbReference>
<dbReference type="AlphaFoldDB" id="A0A1G9MYY1"/>
<evidence type="ECO:0000313" key="5">
    <source>
        <dbReference type="EMBL" id="SDL79482.1"/>
    </source>
</evidence>
<evidence type="ECO:0000259" key="4">
    <source>
        <dbReference type="PROSITE" id="PS51194"/>
    </source>
</evidence>
<dbReference type="NCBIfam" id="TIGR03817">
    <property type="entry name" value="DECH_helic"/>
    <property type="match status" value="1"/>
</dbReference>
<dbReference type="InterPro" id="IPR011545">
    <property type="entry name" value="DEAD/DEAH_box_helicase_dom"/>
</dbReference>
<dbReference type="Proteomes" id="UP000199475">
    <property type="component" value="Unassembled WGS sequence"/>
</dbReference>
<dbReference type="InterPro" id="IPR001650">
    <property type="entry name" value="Helicase_C-like"/>
</dbReference>
<dbReference type="SUPFAM" id="SSF52540">
    <property type="entry name" value="P-loop containing nucleoside triphosphate hydrolases"/>
    <property type="match status" value="1"/>
</dbReference>
<dbReference type="EMBL" id="FNGP01000006">
    <property type="protein sequence ID" value="SDL79482.1"/>
    <property type="molecule type" value="Genomic_DNA"/>
</dbReference>
<dbReference type="PROSITE" id="PS51192">
    <property type="entry name" value="HELICASE_ATP_BIND_1"/>
    <property type="match status" value="1"/>
</dbReference>
<dbReference type="GO" id="GO:0005524">
    <property type="term" value="F:ATP binding"/>
    <property type="evidence" value="ECO:0007669"/>
    <property type="project" value="UniProtKB-KW"/>
</dbReference>
<dbReference type="Gene3D" id="3.40.50.300">
    <property type="entry name" value="P-loop containing nucleotide triphosphate hydrolases"/>
    <property type="match status" value="2"/>
</dbReference>
<dbReference type="InterPro" id="IPR018973">
    <property type="entry name" value="MZB"/>
</dbReference>
<dbReference type="InterPro" id="IPR027417">
    <property type="entry name" value="P-loop_NTPase"/>
</dbReference>
<evidence type="ECO:0000256" key="2">
    <source>
        <dbReference type="ARBA" id="ARBA00022840"/>
    </source>
</evidence>
<dbReference type="PROSITE" id="PS51194">
    <property type="entry name" value="HELICASE_CTER"/>
    <property type="match status" value="1"/>
</dbReference>
<dbReference type="GO" id="GO:0006289">
    <property type="term" value="P:nucleotide-excision repair"/>
    <property type="evidence" value="ECO:0007669"/>
    <property type="project" value="TreeGrafter"/>
</dbReference>
<dbReference type="InterPro" id="IPR022307">
    <property type="entry name" value="Helicase_put_actinobac"/>
</dbReference>
<dbReference type="Pfam" id="PF22982">
    <property type="entry name" value="WHD_HRQ1"/>
    <property type="match status" value="1"/>
</dbReference>
<evidence type="ECO:0000256" key="1">
    <source>
        <dbReference type="ARBA" id="ARBA00022741"/>
    </source>
</evidence>
<organism evidence="5 6">
    <name type="scientific">Tessaracoccus oleiagri</name>
    <dbReference type="NCBI Taxonomy" id="686624"/>
    <lineage>
        <taxon>Bacteria</taxon>
        <taxon>Bacillati</taxon>
        <taxon>Actinomycetota</taxon>
        <taxon>Actinomycetes</taxon>
        <taxon>Propionibacteriales</taxon>
        <taxon>Propionibacteriaceae</taxon>
        <taxon>Tessaracoccus</taxon>
    </lineage>
</organism>
<feature type="domain" description="Helicase ATP-binding" evidence="3">
    <location>
        <begin position="61"/>
        <end position="251"/>
    </location>
</feature>
<reference evidence="5 6" key="1">
    <citation type="submission" date="2016-10" db="EMBL/GenBank/DDBJ databases">
        <authorList>
            <person name="de Groot N.N."/>
        </authorList>
    </citation>
    <scope>NUCLEOTIDE SEQUENCE [LARGE SCALE GENOMIC DNA]</scope>
    <source>
        <strain evidence="5 6">CGMCC 1.9159</strain>
    </source>
</reference>
<keyword evidence="5" id="KW-0347">Helicase</keyword>
<sequence length="751" mass="81455">MPGMSSNWSWVLESQEVCAVDDRPALPGRHGAWPDWVSEATISRLRDCGIESPWRHQADFADLAYRGHHVALTSATGSGKSLAYLLPIIAATGEGRVGVPLPAARLRRPTHTALYLAPTKALAHDQARAAAALGPQGWRIGAVDGDSDEADRRFARDHAAFVLTNPDMVHYSILPGHQRWSRLLGGLRYIVVDEAHRYQGVFGAHVAQVLRRLRRIAAHYGATPTVLLASGTAPNAAEFGGRLIGEDSVEAVTEDAAPKPRRTVALWKPSVSLNQDTANLLGRLVDDGSQTIAFVASRVGAELVALDAQEIAGGAIASYRAGYLAAERRELEHDLQTGQLRGVATTNALELGIDVAGMDAVLIAGYPGKLSALWQQAGRAGRRGSDALVVLLARENPLDGFLFDHPEAILSAPVEHAVLYPENPHVIGPHLAAAAQELPLTHADARWFGPTMPTVVEALCAQGVLRDRGGRYFWTRPDRAVDYITLRSAGAKPIDIIERETGRVVGTVDEAMADSVVHEGAVYLHQGESFIVEELIREEKQAMVRAARPKYYTQPQSTFDIEVLRDLESRPLGETTVHRGDVRLTTQVHGYLRRDELTHEVWDHTPLTMPSRTLNTQAVWWTVPAEMIRRLGWGALQVGAAAHAMEHTAIGLLPAFAPCDRWDIGGVSTALHPDTGLATIFVHDGLPGGAGFAHRAYEVVEQWLFATLERLQRCPCDDGCPACVVSPKCGNANQVLSKADARILLGELLPD</sequence>
<keyword evidence="2" id="KW-0067">ATP-binding</keyword>
<dbReference type="SMART" id="SM00490">
    <property type="entry name" value="HELICc"/>
    <property type="match status" value="1"/>
</dbReference>
<dbReference type="STRING" id="686624.SAMN04488242_2840"/>
<proteinExistence type="predicted"/>
<dbReference type="InterPro" id="IPR014001">
    <property type="entry name" value="Helicase_ATP-bd"/>
</dbReference>
<keyword evidence="1" id="KW-0547">Nucleotide-binding</keyword>
<gene>
    <name evidence="5" type="ORF">SAMN04488242_2840</name>
</gene>
<keyword evidence="5" id="KW-0378">Hydrolase</keyword>
<evidence type="ECO:0000313" key="6">
    <source>
        <dbReference type="Proteomes" id="UP000199475"/>
    </source>
</evidence>
<dbReference type="Pfam" id="PF00271">
    <property type="entry name" value="Helicase_C"/>
    <property type="match status" value="1"/>
</dbReference>
<accession>A0A1G9MYY1</accession>
<dbReference type="SMART" id="SM00487">
    <property type="entry name" value="DEXDc"/>
    <property type="match status" value="1"/>
</dbReference>
<evidence type="ECO:0000259" key="3">
    <source>
        <dbReference type="PROSITE" id="PS51192"/>
    </source>
</evidence>
<protein>
    <submittedName>
        <fullName evidence="5">DEAD/DEAH box helicase domain-containing protein</fullName>
    </submittedName>
</protein>
<dbReference type="GO" id="GO:0043138">
    <property type="term" value="F:3'-5' DNA helicase activity"/>
    <property type="evidence" value="ECO:0007669"/>
    <property type="project" value="TreeGrafter"/>
</dbReference>
<dbReference type="InterPro" id="IPR055227">
    <property type="entry name" value="HRQ1_WHD"/>
</dbReference>
<dbReference type="Pfam" id="PF00270">
    <property type="entry name" value="DEAD"/>
    <property type="match status" value="1"/>
</dbReference>
<dbReference type="GO" id="GO:0036297">
    <property type="term" value="P:interstrand cross-link repair"/>
    <property type="evidence" value="ECO:0007669"/>
    <property type="project" value="TreeGrafter"/>
</dbReference>